<feature type="compositionally biased region" description="Basic and acidic residues" evidence="1">
    <location>
        <begin position="55"/>
        <end position="66"/>
    </location>
</feature>
<comment type="caution">
    <text evidence="3">The sequence shown here is derived from an EMBL/GenBank/DDBJ whole genome shotgun (WGS) entry which is preliminary data.</text>
</comment>
<dbReference type="Proteomes" id="UP001066276">
    <property type="component" value="Chromosome 7"/>
</dbReference>
<evidence type="ECO:0000256" key="1">
    <source>
        <dbReference type="SAM" id="MobiDB-lite"/>
    </source>
</evidence>
<keyword evidence="2" id="KW-1133">Transmembrane helix</keyword>
<protein>
    <submittedName>
        <fullName evidence="3">Uncharacterized protein</fullName>
    </submittedName>
</protein>
<organism evidence="3 4">
    <name type="scientific">Pleurodeles waltl</name>
    <name type="common">Iberian ribbed newt</name>
    <dbReference type="NCBI Taxonomy" id="8319"/>
    <lineage>
        <taxon>Eukaryota</taxon>
        <taxon>Metazoa</taxon>
        <taxon>Chordata</taxon>
        <taxon>Craniata</taxon>
        <taxon>Vertebrata</taxon>
        <taxon>Euteleostomi</taxon>
        <taxon>Amphibia</taxon>
        <taxon>Batrachia</taxon>
        <taxon>Caudata</taxon>
        <taxon>Salamandroidea</taxon>
        <taxon>Salamandridae</taxon>
        <taxon>Pleurodelinae</taxon>
        <taxon>Pleurodeles</taxon>
    </lineage>
</organism>
<dbReference type="EMBL" id="JANPWB010000011">
    <property type="protein sequence ID" value="KAJ1126082.1"/>
    <property type="molecule type" value="Genomic_DNA"/>
</dbReference>
<evidence type="ECO:0000313" key="3">
    <source>
        <dbReference type="EMBL" id="KAJ1126082.1"/>
    </source>
</evidence>
<keyword evidence="4" id="KW-1185">Reference proteome</keyword>
<feature type="transmembrane region" description="Helical" evidence="2">
    <location>
        <begin position="6"/>
        <end position="26"/>
    </location>
</feature>
<dbReference type="AlphaFoldDB" id="A0AAV7PF66"/>
<evidence type="ECO:0000313" key="4">
    <source>
        <dbReference type="Proteomes" id="UP001066276"/>
    </source>
</evidence>
<accession>A0AAV7PF66</accession>
<keyword evidence="2" id="KW-0472">Membrane</keyword>
<name>A0AAV7PF66_PLEWA</name>
<sequence>MSHLAIIFPIIYLILISVCLLFVKSWRETQPVRKRTRRRAAWGETRSARKRRGGDKRASSKGEPDTGHVAVTGEGRGNKNTI</sequence>
<keyword evidence="2" id="KW-0812">Transmembrane</keyword>
<feature type="region of interest" description="Disordered" evidence="1">
    <location>
        <begin position="33"/>
        <end position="82"/>
    </location>
</feature>
<reference evidence="3" key="1">
    <citation type="journal article" date="2022" name="bioRxiv">
        <title>Sequencing and chromosome-scale assembly of the giantPleurodeles waltlgenome.</title>
        <authorList>
            <person name="Brown T."/>
            <person name="Elewa A."/>
            <person name="Iarovenko S."/>
            <person name="Subramanian E."/>
            <person name="Araus A.J."/>
            <person name="Petzold A."/>
            <person name="Susuki M."/>
            <person name="Suzuki K.-i.T."/>
            <person name="Hayashi T."/>
            <person name="Toyoda A."/>
            <person name="Oliveira C."/>
            <person name="Osipova E."/>
            <person name="Leigh N.D."/>
            <person name="Simon A."/>
            <person name="Yun M.H."/>
        </authorList>
    </citation>
    <scope>NUCLEOTIDE SEQUENCE</scope>
    <source>
        <strain evidence="3">20211129_DDA</strain>
        <tissue evidence="3">Liver</tissue>
    </source>
</reference>
<proteinExistence type="predicted"/>
<evidence type="ECO:0000256" key="2">
    <source>
        <dbReference type="SAM" id="Phobius"/>
    </source>
</evidence>
<gene>
    <name evidence="3" type="ORF">NDU88_004495</name>
</gene>